<gene>
    <name evidence="3" type="ORF">A1O9_11978</name>
</gene>
<dbReference type="Proteomes" id="UP000027920">
    <property type="component" value="Unassembled WGS sequence"/>
</dbReference>
<protein>
    <recommendedName>
        <fullName evidence="5">Extracellular membrane protein CFEM domain-containing protein</fullName>
    </recommendedName>
</protein>
<dbReference type="RefSeq" id="XP_013254578.1">
    <property type="nucleotide sequence ID" value="XM_013399124.1"/>
</dbReference>
<dbReference type="GeneID" id="25286873"/>
<feature type="compositionally biased region" description="Low complexity" evidence="1">
    <location>
        <begin position="128"/>
        <end position="153"/>
    </location>
</feature>
<feature type="region of interest" description="Disordered" evidence="1">
    <location>
        <begin position="122"/>
        <end position="247"/>
    </location>
</feature>
<dbReference type="VEuPathDB" id="FungiDB:A1O9_11978"/>
<proteinExistence type="predicted"/>
<evidence type="ECO:0000256" key="2">
    <source>
        <dbReference type="SAM" id="SignalP"/>
    </source>
</evidence>
<keyword evidence="2" id="KW-0732">Signal</keyword>
<sequence>MAFLRHISLYILAMLTLFPLATLATEYTRFEDLPQCGQVCLQKSISYAFVKADCGTSLACACKSGKYSEYILWCLRNNKPCSEEPTLMDVLRYQAAYYCNVTSDQRVRYTVEVGGAKKTLTLEGNEVQSTSHTTESSSHTTTQSTYHTAASSSRPTPGITIVTAQPRTSEDASASAPTVASETSTAVKSVPETTSTSDAAKSDTGTSTTLSDPSSSSSKSTSASSTSSSSSPDHPSSTTSLTESIPPGVTVVDASTTVMGHTVTVKATTLATATVNSGVGAGRYLDAGTRSSGTLALGLLLTQLLIIGSRIDFGY</sequence>
<keyword evidence="4" id="KW-1185">Reference proteome</keyword>
<comment type="caution">
    <text evidence="3">The sequence shown here is derived from an EMBL/GenBank/DDBJ whole genome shotgun (WGS) entry which is preliminary data.</text>
</comment>
<accession>A0A072NY69</accession>
<dbReference type="EMBL" id="AMGV01000020">
    <property type="protein sequence ID" value="KEF51988.1"/>
    <property type="molecule type" value="Genomic_DNA"/>
</dbReference>
<evidence type="ECO:0000313" key="3">
    <source>
        <dbReference type="EMBL" id="KEF51988.1"/>
    </source>
</evidence>
<feature type="compositionally biased region" description="Polar residues" evidence="1">
    <location>
        <begin position="162"/>
        <end position="187"/>
    </location>
</feature>
<dbReference type="AlphaFoldDB" id="A0A072NY69"/>
<reference evidence="3 4" key="1">
    <citation type="submission" date="2013-03" db="EMBL/GenBank/DDBJ databases">
        <title>The Genome Sequence of Exophiala aquamarina CBS 119918.</title>
        <authorList>
            <consortium name="The Broad Institute Genomics Platform"/>
            <person name="Cuomo C."/>
            <person name="de Hoog S."/>
            <person name="Gorbushina A."/>
            <person name="Walker B."/>
            <person name="Young S.K."/>
            <person name="Zeng Q."/>
            <person name="Gargeya S."/>
            <person name="Fitzgerald M."/>
            <person name="Haas B."/>
            <person name="Abouelleil A."/>
            <person name="Allen A.W."/>
            <person name="Alvarado L."/>
            <person name="Arachchi H.M."/>
            <person name="Berlin A.M."/>
            <person name="Chapman S.B."/>
            <person name="Gainer-Dewar J."/>
            <person name="Goldberg J."/>
            <person name="Griggs A."/>
            <person name="Gujja S."/>
            <person name="Hansen M."/>
            <person name="Howarth C."/>
            <person name="Imamovic A."/>
            <person name="Ireland A."/>
            <person name="Larimer J."/>
            <person name="McCowan C."/>
            <person name="Murphy C."/>
            <person name="Pearson M."/>
            <person name="Poon T.W."/>
            <person name="Priest M."/>
            <person name="Roberts A."/>
            <person name="Saif S."/>
            <person name="Shea T."/>
            <person name="Sisk P."/>
            <person name="Sykes S."/>
            <person name="Wortman J."/>
            <person name="Nusbaum C."/>
            <person name="Birren B."/>
        </authorList>
    </citation>
    <scope>NUCLEOTIDE SEQUENCE [LARGE SCALE GENOMIC DNA]</scope>
    <source>
        <strain evidence="3 4">CBS 119918</strain>
    </source>
</reference>
<evidence type="ECO:0000256" key="1">
    <source>
        <dbReference type="SAM" id="MobiDB-lite"/>
    </source>
</evidence>
<evidence type="ECO:0008006" key="5">
    <source>
        <dbReference type="Google" id="ProtNLM"/>
    </source>
</evidence>
<feature type="signal peptide" evidence="2">
    <location>
        <begin position="1"/>
        <end position="24"/>
    </location>
</feature>
<feature type="compositionally biased region" description="Low complexity" evidence="1">
    <location>
        <begin position="193"/>
        <end position="240"/>
    </location>
</feature>
<name>A0A072NY69_9EURO</name>
<dbReference type="HOGENOM" id="CLU_882869_0_0_1"/>
<feature type="chain" id="PRO_5001683067" description="Extracellular membrane protein CFEM domain-containing protein" evidence="2">
    <location>
        <begin position="25"/>
        <end position="315"/>
    </location>
</feature>
<organism evidence="3 4">
    <name type="scientific">Exophiala aquamarina CBS 119918</name>
    <dbReference type="NCBI Taxonomy" id="1182545"/>
    <lineage>
        <taxon>Eukaryota</taxon>
        <taxon>Fungi</taxon>
        <taxon>Dikarya</taxon>
        <taxon>Ascomycota</taxon>
        <taxon>Pezizomycotina</taxon>
        <taxon>Eurotiomycetes</taxon>
        <taxon>Chaetothyriomycetidae</taxon>
        <taxon>Chaetothyriales</taxon>
        <taxon>Herpotrichiellaceae</taxon>
        <taxon>Exophiala</taxon>
    </lineage>
</organism>
<evidence type="ECO:0000313" key="4">
    <source>
        <dbReference type="Proteomes" id="UP000027920"/>
    </source>
</evidence>